<keyword evidence="1" id="KW-0285">Flavoprotein</keyword>
<keyword evidence="6" id="KW-1185">Reference proteome</keyword>
<proteinExistence type="predicted"/>
<dbReference type="OrthoDB" id="1643408at2"/>
<sequence>MSNIVLISGSPSPNSKTASIAKRLQKKLIERNHRADWIEVRELPAEDLLYANFQSPSIANAHTLIKAADAVIVLSPVYKGSYTGILKTFLDLLPEKIFVDKIVAPVVTGGTIAHLLSIEYAFKPIFSLLGAKEILHGVFILDANVQWNAKGEVFLAKEAEERIQRSLEDLLKATERKAFPTI</sequence>
<organism evidence="5 6">
    <name type="scientific">Paranoxybacillus vitaminiphilus</name>
    <dbReference type="NCBI Taxonomy" id="581036"/>
    <lineage>
        <taxon>Bacteria</taxon>
        <taxon>Bacillati</taxon>
        <taxon>Bacillota</taxon>
        <taxon>Bacilli</taxon>
        <taxon>Bacillales</taxon>
        <taxon>Anoxybacillaceae</taxon>
        <taxon>Paranoxybacillus</taxon>
    </lineage>
</organism>
<dbReference type="InterPro" id="IPR005025">
    <property type="entry name" value="FMN_Rdtase-like_dom"/>
</dbReference>
<dbReference type="InterPro" id="IPR051814">
    <property type="entry name" value="NAD(P)H-dep_FMN_reductase"/>
</dbReference>
<dbReference type="AlphaFoldDB" id="A0A327YK49"/>
<comment type="caution">
    <text evidence="5">The sequence shown here is derived from an EMBL/GenBank/DDBJ whole genome shotgun (WGS) entry which is preliminary data.</text>
</comment>
<keyword evidence="3" id="KW-0560">Oxidoreductase</keyword>
<dbReference type="PANTHER" id="PTHR43408:SF1">
    <property type="entry name" value="FMN REDUCTASE (NADPH)"/>
    <property type="match status" value="1"/>
</dbReference>
<evidence type="ECO:0000256" key="3">
    <source>
        <dbReference type="ARBA" id="ARBA00023002"/>
    </source>
</evidence>
<dbReference type="Proteomes" id="UP000248555">
    <property type="component" value="Unassembled WGS sequence"/>
</dbReference>
<evidence type="ECO:0000256" key="1">
    <source>
        <dbReference type="ARBA" id="ARBA00022630"/>
    </source>
</evidence>
<evidence type="ECO:0000313" key="6">
    <source>
        <dbReference type="Proteomes" id="UP000248555"/>
    </source>
</evidence>
<dbReference type="SUPFAM" id="SSF52218">
    <property type="entry name" value="Flavoproteins"/>
    <property type="match status" value="1"/>
</dbReference>
<keyword evidence="2" id="KW-0288">FMN</keyword>
<name>A0A327YK49_9BACL</name>
<dbReference type="InterPro" id="IPR020048">
    <property type="entry name" value="NADPH-dep_FMN_reduc_SsuE"/>
</dbReference>
<protein>
    <submittedName>
        <fullName evidence="5">FMN reductase</fullName>
    </submittedName>
</protein>
<accession>A0A327YK49</accession>
<evidence type="ECO:0000259" key="4">
    <source>
        <dbReference type="Pfam" id="PF03358"/>
    </source>
</evidence>
<dbReference type="InterPro" id="IPR029039">
    <property type="entry name" value="Flavoprotein-like_sf"/>
</dbReference>
<evidence type="ECO:0000256" key="2">
    <source>
        <dbReference type="ARBA" id="ARBA00022643"/>
    </source>
</evidence>
<evidence type="ECO:0000313" key="5">
    <source>
        <dbReference type="EMBL" id="RAK21320.1"/>
    </source>
</evidence>
<dbReference type="Gene3D" id="3.40.50.360">
    <property type="match status" value="1"/>
</dbReference>
<dbReference type="Pfam" id="PF03358">
    <property type="entry name" value="FMN_red"/>
    <property type="match status" value="1"/>
</dbReference>
<dbReference type="GO" id="GO:0046306">
    <property type="term" value="P:alkanesulfonate catabolic process"/>
    <property type="evidence" value="ECO:0007669"/>
    <property type="project" value="InterPro"/>
</dbReference>
<dbReference type="NCBIfam" id="TIGR03567">
    <property type="entry name" value="FMN_reduc_SsuE"/>
    <property type="match status" value="1"/>
</dbReference>
<dbReference type="PANTHER" id="PTHR43408">
    <property type="entry name" value="FMN REDUCTASE (NADPH)"/>
    <property type="match status" value="1"/>
</dbReference>
<reference evidence="5 6" key="1">
    <citation type="submission" date="2018-06" db="EMBL/GenBank/DDBJ databases">
        <title>Genomic Encyclopedia of Type Strains, Phase III (KMG-III): the genomes of soil and plant-associated and newly described type strains.</title>
        <authorList>
            <person name="Whitman W."/>
        </authorList>
    </citation>
    <scope>NUCLEOTIDE SEQUENCE [LARGE SCALE GENOMIC DNA]</scope>
    <source>
        <strain evidence="5 6">CGMCC 1.8979</strain>
    </source>
</reference>
<dbReference type="GO" id="GO:0008752">
    <property type="term" value="F:FMN reductase [NAD(P)H] activity"/>
    <property type="evidence" value="ECO:0007669"/>
    <property type="project" value="InterPro"/>
</dbReference>
<feature type="domain" description="NADPH-dependent FMN reductase-like" evidence="4">
    <location>
        <begin position="3"/>
        <end position="142"/>
    </location>
</feature>
<dbReference type="RefSeq" id="WP_111644571.1">
    <property type="nucleotide sequence ID" value="NZ_QLMH01000003.1"/>
</dbReference>
<dbReference type="EMBL" id="QLMH01000003">
    <property type="protein sequence ID" value="RAK21320.1"/>
    <property type="molecule type" value="Genomic_DNA"/>
</dbReference>
<gene>
    <name evidence="5" type="ORF">B0I26_103278</name>
</gene>